<proteinExistence type="inferred from homology"/>
<dbReference type="InterPro" id="IPR013766">
    <property type="entry name" value="Thioredoxin_domain"/>
</dbReference>
<comment type="similarity">
    <text evidence="1">Belongs to the SCO1/2 family.</text>
</comment>
<dbReference type="Proteomes" id="UP000823736">
    <property type="component" value="Unassembled WGS sequence"/>
</dbReference>
<dbReference type="OrthoDB" id="27579at2157"/>
<feature type="binding site" evidence="3">
    <location>
        <position position="89"/>
    </location>
    <ligand>
        <name>Cu cation</name>
        <dbReference type="ChEBI" id="CHEBI:23378"/>
    </ligand>
</feature>
<keyword evidence="7" id="KW-1185">Reference proteome</keyword>
<accession>A0A8T4H0K3</accession>
<dbReference type="PANTHER" id="PTHR12151">
    <property type="entry name" value="ELECTRON TRANSPORT PROTIN SCO1/SENC FAMILY MEMBER"/>
    <property type="match status" value="1"/>
</dbReference>
<evidence type="ECO:0000256" key="1">
    <source>
        <dbReference type="ARBA" id="ARBA00010996"/>
    </source>
</evidence>
<feature type="disulfide bond" description="Redox-active" evidence="4">
    <location>
        <begin position="89"/>
        <end position="93"/>
    </location>
</feature>
<evidence type="ECO:0000259" key="5">
    <source>
        <dbReference type="PROSITE" id="PS51352"/>
    </source>
</evidence>
<dbReference type="Pfam" id="PF02630">
    <property type="entry name" value="SCO1-SenC"/>
    <property type="match status" value="1"/>
</dbReference>
<dbReference type="PROSITE" id="PS51352">
    <property type="entry name" value="THIOREDOXIN_2"/>
    <property type="match status" value="1"/>
</dbReference>
<name>A0A8T4H0K3_9EURY</name>
<feature type="binding site" evidence="3">
    <location>
        <position position="187"/>
    </location>
    <ligand>
        <name>Cu cation</name>
        <dbReference type="ChEBI" id="CHEBI:23378"/>
    </ligand>
</feature>
<reference evidence="6" key="1">
    <citation type="submission" date="2021-03" db="EMBL/GenBank/DDBJ databases">
        <title>Genomic Encyclopedia of Type Strains, Phase IV (KMG-IV): sequencing the most valuable type-strain genomes for metagenomic binning, comparative biology and taxonomic classification.</title>
        <authorList>
            <person name="Goeker M."/>
        </authorList>
    </citation>
    <scope>NUCLEOTIDE SEQUENCE</scope>
    <source>
        <strain evidence="6">DSM 26232</strain>
    </source>
</reference>
<dbReference type="AlphaFoldDB" id="A0A8T4H0K3"/>
<protein>
    <submittedName>
        <fullName evidence="6">Protein SCO1/2</fullName>
    </submittedName>
</protein>
<organism evidence="6 7">
    <name type="scientific">Halolamina salifodinae</name>
    <dbReference type="NCBI Taxonomy" id="1202767"/>
    <lineage>
        <taxon>Archaea</taxon>
        <taxon>Methanobacteriati</taxon>
        <taxon>Methanobacteriota</taxon>
        <taxon>Stenosarchaea group</taxon>
        <taxon>Halobacteria</taxon>
        <taxon>Halobacteriales</taxon>
        <taxon>Haloferacaceae</taxon>
    </lineage>
</organism>
<evidence type="ECO:0000313" key="7">
    <source>
        <dbReference type="Proteomes" id="UP000823736"/>
    </source>
</evidence>
<evidence type="ECO:0000256" key="3">
    <source>
        <dbReference type="PIRSR" id="PIRSR603782-1"/>
    </source>
</evidence>
<comment type="caution">
    <text evidence="6">The sequence shown here is derived from an EMBL/GenBank/DDBJ whole genome shotgun (WGS) entry which is preliminary data.</text>
</comment>
<dbReference type="CDD" id="cd02968">
    <property type="entry name" value="SCO"/>
    <property type="match status" value="1"/>
</dbReference>
<keyword evidence="3" id="KW-0479">Metal-binding</keyword>
<dbReference type="PANTHER" id="PTHR12151:SF25">
    <property type="entry name" value="LINALOOL DEHYDRATASE_ISOMERASE DOMAIN-CONTAINING PROTEIN"/>
    <property type="match status" value="1"/>
</dbReference>
<evidence type="ECO:0000256" key="4">
    <source>
        <dbReference type="PIRSR" id="PIRSR603782-2"/>
    </source>
</evidence>
<dbReference type="InterPro" id="IPR036249">
    <property type="entry name" value="Thioredoxin-like_sf"/>
</dbReference>
<gene>
    <name evidence="6" type="ORF">J2753_002712</name>
</gene>
<evidence type="ECO:0000256" key="2">
    <source>
        <dbReference type="ARBA" id="ARBA00023008"/>
    </source>
</evidence>
<dbReference type="GO" id="GO:0046872">
    <property type="term" value="F:metal ion binding"/>
    <property type="evidence" value="ECO:0007669"/>
    <property type="project" value="UniProtKB-KW"/>
</dbReference>
<dbReference type="PROSITE" id="PS51318">
    <property type="entry name" value="TAT"/>
    <property type="match status" value="1"/>
</dbReference>
<dbReference type="InterPro" id="IPR003782">
    <property type="entry name" value="SCO1/SenC"/>
</dbReference>
<feature type="domain" description="Thioredoxin" evidence="5">
    <location>
        <begin position="51"/>
        <end position="223"/>
    </location>
</feature>
<dbReference type="PROSITE" id="PS51257">
    <property type="entry name" value="PROKAR_LIPOPROTEIN"/>
    <property type="match status" value="1"/>
</dbReference>
<dbReference type="EMBL" id="JAGGLC010000006">
    <property type="protein sequence ID" value="MBP1988200.1"/>
    <property type="molecule type" value="Genomic_DNA"/>
</dbReference>
<dbReference type="SUPFAM" id="SSF52833">
    <property type="entry name" value="Thioredoxin-like"/>
    <property type="match status" value="1"/>
</dbReference>
<sequence>MNRRTFIKSTAAVPVGATAGCLDAVGLGDANPDVALAEPDRPFESEDVPYPAWGQRVPDVDLSAPLAGGTWSLRDLGRPGLLTFFYSHCQTVCPVLIGTLRNVQAHARTNEYADEVAFAPVTFDPARDTADRLASYGEEMNVTTGEDGWRFLRPESKERAKTVVQEQFGVDFRRTEPENMDMYMFAHTSLTLLVNADGYVERAYQTSTPDEQAVIDDLTALREA</sequence>
<feature type="binding site" evidence="3">
    <location>
        <position position="93"/>
    </location>
    <ligand>
        <name>Cu cation</name>
        <dbReference type="ChEBI" id="CHEBI:23378"/>
    </ligand>
</feature>
<keyword evidence="4" id="KW-1015">Disulfide bond</keyword>
<dbReference type="InterPro" id="IPR006311">
    <property type="entry name" value="TAT_signal"/>
</dbReference>
<dbReference type="Gene3D" id="3.40.30.10">
    <property type="entry name" value="Glutaredoxin"/>
    <property type="match status" value="1"/>
</dbReference>
<keyword evidence="2 3" id="KW-0186">Copper</keyword>
<evidence type="ECO:0000313" key="6">
    <source>
        <dbReference type="EMBL" id="MBP1988200.1"/>
    </source>
</evidence>
<dbReference type="RefSeq" id="WP_209492536.1">
    <property type="nucleotide sequence ID" value="NZ_JAGGLC010000006.1"/>
</dbReference>